<evidence type="ECO:0000313" key="5">
    <source>
        <dbReference type="Proteomes" id="UP000807370"/>
    </source>
</evidence>
<feature type="domain" description="Guanylate cyclase" evidence="3">
    <location>
        <begin position="103"/>
        <end position="232"/>
    </location>
</feature>
<dbReference type="PANTHER" id="PTHR16305:SF28">
    <property type="entry name" value="GUANYLATE CYCLASE DOMAIN-CONTAINING PROTEIN"/>
    <property type="match status" value="1"/>
</dbReference>
<dbReference type="CDD" id="cd07302">
    <property type="entry name" value="CHD"/>
    <property type="match status" value="1"/>
</dbReference>
<evidence type="ECO:0000256" key="1">
    <source>
        <dbReference type="ARBA" id="ARBA00022741"/>
    </source>
</evidence>
<dbReference type="EMBL" id="JACCHP010000004">
    <property type="protein sequence ID" value="MBH5397515.1"/>
    <property type="molecule type" value="Genomic_DNA"/>
</dbReference>
<evidence type="ECO:0000256" key="2">
    <source>
        <dbReference type="ARBA" id="ARBA00022840"/>
    </source>
</evidence>
<reference evidence="4 5" key="1">
    <citation type="submission" date="2020-07" db="EMBL/GenBank/DDBJ databases">
        <title>Bradyrhizobium diversity isolated from nodules of indigenous legumes of Western Australia.</title>
        <authorList>
            <person name="Klepa M.S."/>
        </authorList>
    </citation>
    <scope>NUCLEOTIDE SEQUENCE [LARGE SCALE GENOMIC DNA]</scope>
    <source>
        <strain evidence="4 5">CNPSo 4010</strain>
    </source>
</reference>
<comment type="caution">
    <text evidence="4">The sequence shown here is derived from an EMBL/GenBank/DDBJ whole genome shotgun (WGS) entry which is preliminary data.</text>
</comment>
<dbReference type="InterPro" id="IPR027417">
    <property type="entry name" value="P-loop_NTPase"/>
</dbReference>
<dbReference type="InterPro" id="IPR029787">
    <property type="entry name" value="Nucleotide_cyclase"/>
</dbReference>
<dbReference type="Proteomes" id="UP000807370">
    <property type="component" value="Unassembled WGS sequence"/>
</dbReference>
<dbReference type="Gene3D" id="3.30.70.1230">
    <property type="entry name" value="Nucleotide cyclase"/>
    <property type="match status" value="1"/>
</dbReference>
<name>A0ABS0PJY0_9BRAD</name>
<dbReference type="Pfam" id="PF00211">
    <property type="entry name" value="Guanylate_cyc"/>
    <property type="match status" value="1"/>
</dbReference>
<dbReference type="Pfam" id="PF13191">
    <property type="entry name" value="AAA_16"/>
    <property type="match status" value="1"/>
</dbReference>
<dbReference type="InterPro" id="IPR041664">
    <property type="entry name" value="AAA_16"/>
</dbReference>
<dbReference type="InterPro" id="IPR025874">
    <property type="entry name" value="DZR"/>
</dbReference>
<proteinExistence type="predicted"/>
<organism evidence="4 5">
    <name type="scientific">Bradyrhizobium agreste</name>
    <dbReference type="NCBI Taxonomy" id="2751811"/>
    <lineage>
        <taxon>Bacteria</taxon>
        <taxon>Pseudomonadati</taxon>
        <taxon>Pseudomonadota</taxon>
        <taxon>Alphaproteobacteria</taxon>
        <taxon>Hyphomicrobiales</taxon>
        <taxon>Nitrobacteraceae</taxon>
        <taxon>Bradyrhizobium</taxon>
    </lineage>
</organism>
<dbReference type="SUPFAM" id="SSF52540">
    <property type="entry name" value="P-loop containing nucleoside triphosphate hydrolases"/>
    <property type="match status" value="1"/>
</dbReference>
<keyword evidence="5" id="KW-1185">Reference proteome</keyword>
<accession>A0ABS0PJY0</accession>
<keyword evidence="2" id="KW-0067">ATP-binding</keyword>
<dbReference type="PROSITE" id="PS50125">
    <property type="entry name" value="GUANYLATE_CYCLASE_2"/>
    <property type="match status" value="1"/>
</dbReference>
<gene>
    <name evidence="4" type="ORF">HZZ13_06875</name>
</gene>
<dbReference type="SUPFAM" id="SSF55073">
    <property type="entry name" value="Nucleotide cyclase"/>
    <property type="match status" value="1"/>
</dbReference>
<sequence>MLGSLVAKNRCRMECPSCGSANPEWKRFCGDCGAPLPLRCSACGAENPPDKKYCGDCGAALTICLPASPQVPAAQAISRPANRRGEPLALPARRRSPERRQVTVMFCDLAGSTALASRLDPEEMREVLTAFQNAVTGEIARLEGHVAKLMGDGILAYFGWPRAHEDEAERAVRSGLAITAAVARLRTPMGVPLACRVGIATGLVVIGDLVGEGSAQEEAVVGETPNLAARLQELAEPGKVIVADATRRLLGAVFELTELGPQSVKGFAAPIRAHIVEGETTVEGRFDAHHGLAVPFVGRAQELALLLGRWQLAQAGEGQVVLLSGEPGIGKSRLVQALREATRGERRVSLRYHGSPYHANDALWPVVQQLVRAAGLSPEDSTETRLDKIEVLLARAVADPREPAPHLARLLGLEAGERYPVQDLTPQQQKMRTFQALITQLEGLARQEPVLIVVEDLHWFDATTIELFESVVEQLQRWPVLLLGTFRPQLPPPWTRFPHVTLLTLNRLGRGDTTRLIDGIVRGRSLPPPVVDAILTRTEGIPLFTEELTKTILESDLLRTTDHGFELAGPWRQPAIPNTLQDSLMARLDRLGPVRELAQVAACIGREFSHQLLAAVTSRPEPDLLAALDQLVASELVFRHDLAPAATYSFKHALVRDAAYGSLLKERRRQIHGRIAEVIEERFPEIAAAHPGILAQHLAEAGLIEQAAEAWTRAGLAALDRSAMTEATNALQNASRLLGELPDTNERKRRELDLLGPLSVALLNTRGPAAAETSATYERAAVLAQQLGDNENWRRARWGIWRVANARAHLHEAAVIADGLLEDAAREGSAAWALHAHHAAWSTRLFMGDLAAVCRRVDIGLALYDIDRDPADCVALGGHDARECGLVQASTSQLVMGFPDRARAMNRAAIEHSFRLGIPQAIGHAHNWSLILLQLIDDTQELEARTNFLADLAEQHGMNIYYPEARILNAWLGVKHDRDPRALTAMRDFFERRLAMGTYFFQTYFYWLIGEAALQLGRAEEALAAAKQGLARASATAEGFCVAELRRLVARCQLALDASDCESAEHALQAALADARGRSALLWEVRAAKDLARLWSERVRREEALRLLSSVYARFTEGFDTPDLKDVRRLLEQLRD</sequence>
<protein>
    <submittedName>
        <fullName evidence="4">AAA family ATPase</fullName>
    </submittedName>
</protein>
<evidence type="ECO:0000259" key="3">
    <source>
        <dbReference type="PROSITE" id="PS50125"/>
    </source>
</evidence>
<dbReference type="SMART" id="SM00044">
    <property type="entry name" value="CYCc"/>
    <property type="match status" value="1"/>
</dbReference>
<evidence type="ECO:0000313" key="4">
    <source>
        <dbReference type="EMBL" id="MBH5397515.1"/>
    </source>
</evidence>
<keyword evidence="1" id="KW-0547">Nucleotide-binding</keyword>
<dbReference type="InterPro" id="IPR001054">
    <property type="entry name" value="A/G_cyclase"/>
</dbReference>
<dbReference type="Pfam" id="PF12773">
    <property type="entry name" value="DZR"/>
    <property type="match status" value="1"/>
</dbReference>
<dbReference type="PANTHER" id="PTHR16305">
    <property type="entry name" value="TESTICULAR SOLUBLE ADENYLYL CYCLASE"/>
    <property type="match status" value="1"/>
</dbReference>